<evidence type="ECO:0000313" key="3">
    <source>
        <dbReference type="Proteomes" id="UP000829196"/>
    </source>
</evidence>
<sequence length="785" mass="88038">MAAPCRLPSDPPDLNSNVDLQSSFDHLPLAQSSDCAEQLSSRSVLKVFKDRSDSLIPSTLPASSSDFKGMGLLDPLSPAFRSKDINLTNDLPVSSNLIFSTLDRDVLVTRDSSSKSSNPTIESVNRIDTVSLEDKHVEESKNLKYSFIDAWSRPQRIKINFDPNSTVMSSDGIAVRLNTDQEITNSRTLPNSILLKVLGKNIPLSICSIELRKHWNRFGNFHLTSLGMNWILCSFKTVTAMDEVLSGGPWYIGGHIVGLDKWSPSFSPLSLKGLSAPVWIRFPHLPLHCWDEINIAMIASRIATGTSMASTINDIHEEALLAQQEDYGPWMHVKFKKRSRPIRNHVASLRLVEKATETLGNASLPNSDLLVPNDTDENLIINKVINSPHHQTITTGTKLHLSNSSDILDDTIEIANRAIPPQHQKTTSVAELHMSNSFGILDDISKSNTEEKSGMHFNSDVDNAADGKTVNCLDKLHSISPICTLAAEQITGFIIESNHLETLVCSGVDQDCSDSLNQVSTDFPIESSEGFVEIPMDSNTEAQNLKSVVFGALTTPSKGVWHVAMVYGHKDFQIRRELWNCLDKVMTSKMVPSASVKHLARIASDHCPVAFKLDDTMHSHSKTFRFEDTWCSYPATKGIVTKAWNKHDYGDDSEVLNRRIKRTLKSLFFWNRNKCKSLNKLKEELKNDILKLQLQEEVEGGLSPEDLDTLCNKVRELNVTLTRLSTWWNQHAKAKWNEEGDINFRYYHAYATARKNGKLIRQIKNEKNTIVEEIDEIESIFLKFS</sequence>
<dbReference type="InterPro" id="IPR040256">
    <property type="entry name" value="At4g02000-like"/>
</dbReference>
<reference evidence="2" key="1">
    <citation type="journal article" date="2022" name="Front. Genet.">
        <title>Chromosome-Scale Assembly of the Dendrobium nobile Genome Provides Insights Into the Molecular Mechanism of the Biosynthesis of the Medicinal Active Ingredient of Dendrobium.</title>
        <authorList>
            <person name="Xu Q."/>
            <person name="Niu S.-C."/>
            <person name="Li K.-L."/>
            <person name="Zheng P.-J."/>
            <person name="Zhang X.-J."/>
            <person name="Jia Y."/>
            <person name="Liu Y."/>
            <person name="Niu Y.-X."/>
            <person name="Yu L.-H."/>
            <person name="Chen D.-F."/>
            <person name="Zhang G.-Q."/>
        </authorList>
    </citation>
    <scope>NUCLEOTIDE SEQUENCE</scope>
    <source>
        <tissue evidence="2">Leaf</tissue>
    </source>
</reference>
<comment type="caution">
    <text evidence="2">The sequence shown here is derived from an EMBL/GenBank/DDBJ whole genome shotgun (WGS) entry which is preliminary data.</text>
</comment>
<dbReference type="Pfam" id="PF14111">
    <property type="entry name" value="DUF4283"/>
    <property type="match status" value="1"/>
</dbReference>
<name>A0A8T3ASQ6_DENNO</name>
<keyword evidence="3" id="KW-1185">Reference proteome</keyword>
<dbReference type="AlphaFoldDB" id="A0A8T3ASQ6"/>
<organism evidence="2 3">
    <name type="scientific">Dendrobium nobile</name>
    <name type="common">Orchid</name>
    <dbReference type="NCBI Taxonomy" id="94219"/>
    <lineage>
        <taxon>Eukaryota</taxon>
        <taxon>Viridiplantae</taxon>
        <taxon>Streptophyta</taxon>
        <taxon>Embryophyta</taxon>
        <taxon>Tracheophyta</taxon>
        <taxon>Spermatophyta</taxon>
        <taxon>Magnoliopsida</taxon>
        <taxon>Liliopsida</taxon>
        <taxon>Asparagales</taxon>
        <taxon>Orchidaceae</taxon>
        <taxon>Epidendroideae</taxon>
        <taxon>Malaxideae</taxon>
        <taxon>Dendrobiinae</taxon>
        <taxon>Dendrobium</taxon>
    </lineage>
</organism>
<evidence type="ECO:0000313" key="2">
    <source>
        <dbReference type="EMBL" id="KAI0499483.1"/>
    </source>
</evidence>
<dbReference type="InterPro" id="IPR025558">
    <property type="entry name" value="DUF4283"/>
</dbReference>
<protein>
    <recommendedName>
        <fullName evidence="1">DUF4283 domain-containing protein</fullName>
    </recommendedName>
</protein>
<dbReference type="PANTHER" id="PTHR31286">
    <property type="entry name" value="GLYCINE-RICH CELL WALL STRUCTURAL PROTEIN 1.8-LIKE"/>
    <property type="match status" value="1"/>
</dbReference>
<evidence type="ECO:0000259" key="1">
    <source>
        <dbReference type="Pfam" id="PF14111"/>
    </source>
</evidence>
<gene>
    <name evidence="2" type="ORF">KFK09_017687</name>
</gene>
<proteinExistence type="predicted"/>
<dbReference type="Proteomes" id="UP000829196">
    <property type="component" value="Unassembled WGS sequence"/>
</dbReference>
<dbReference type="PANTHER" id="PTHR31286:SF99">
    <property type="entry name" value="DUF4283 DOMAIN-CONTAINING PROTEIN"/>
    <property type="match status" value="1"/>
</dbReference>
<feature type="domain" description="DUF4283" evidence="1">
    <location>
        <begin position="190"/>
        <end position="268"/>
    </location>
</feature>
<accession>A0A8T3ASQ6</accession>
<dbReference type="EMBL" id="JAGYWB010000013">
    <property type="protein sequence ID" value="KAI0499483.1"/>
    <property type="molecule type" value="Genomic_DNA"/>
</dbReference>